<dbReference type="EMBL" id="CAADFQ010000048">
    <property type="protein sequence ID" value="VFK33566.1"/>
    <property type="molecule type" value="Genomic_DNA"/>
</dbReference>
<name>A0A450XBV2_9GAMM</name>
<dbReference type="SMART" id="SM00642">
    <property type="entry name" value="Aamy"/>
    <property type="match status" value="1"/>
</dbReference>
<accession>A0A450XBV2</accession>
<dbReference type="SUPFAM" id="SSF81296">
    <property type="entry name" value="E set domains"/>
    <property type="match status" value="1"/>
</dbReference>
<reference evidence="4" key="1">
    <citation type="submission" date="2019-02" db="EMBL/GenBank/DDBJ databases">
        <authorList>
            <person name="Gruber-Vodicka R. H."/>
            <person name="Seah K. B. B."/>
        </authorList>
    </citation>
    <scope>NUCLEOTIDE SEQUENCE</scope>
    <source>
        <strain evidence="4">BECK_BZ197</strain>
        <strain evidence="6">BECK_BZ198</strain>
        <strain evidence="5">BECK_BZ199</strain>
    </source>
</reference>
<evidence type="ECO:0000259" key="3">
    <source>
        <dbReference type="SMART" id="SM00642"/>
    </source>
</evidence>
<evidence type="ECO:0000313" key="5">
    <source>
        <dbReference type="EMBL" id="VFK33566.1"/>
    </source>
</evidence>
<evidence type="ECO:0000256" key="1">
    <source>
        <dbReference type="ARBA" id="ARBA00008061"/>
    </source>
</evidence>
<gene>
    <name evidence="4" type="ORF">BECKMB1821G_GA0114241_10232</name>
    <name evidence="6" type="ORF">BECKMB1821H_GA0114242_10698</name>
    <name evidence="5" type="ORF">BECKMB1821I_GA0114274_104811</name>
</gene>
<dbReference type="InterPro" id="IPR004193">
    <property type="entry name" value="Glyco_hydro_13_N"/>
</dbReference>
<dbReference type="Gene3D" id="2.60.40.10">
    <property type="entry name" value="Immunoglobulins"/>
    <property type="match status" value="1"/>
</dbReference>
<protein>
    <submittedName>
        <fullName evidence="4">Glycogen operon protein</fullName>
    </submittedName>
</protein>
<dbReference type="SUPFAM" id="SSF51445">
    <property type="entry name" value="(Trans)glycosidases"/>
    <property type="match status" value="1"/>
</dbReference>
<dbReference type="AlphaFoldDB" id="A0A450XBV2"/>
<evidence type="ECO:0000313" key="6">
    <source>
        <dbReference type="EMBL" id="VFK76690.1"/>
    </source>
</evidence>
<dbReference type="GO" id="GO:0005975">
    <property type="term" value="P:carbohydrate metabolic process"/>
    <property type="evidence" value="ECO:0007669"/>
    <property type="project" value="InterPro"/>
</dbReference>
<sequence length="735" mass="83246">MPTQFSQDIIQNSQDTNEPRYGAHIDSDGWVHFVVFSPNADQIDLQIYDDPDAREPALIIPMRKRGAEDWQIRIRGEGIGVGLHYTYRARGQRDLSQPDDQFGRMFNEHYPLGDPYAYQTQDVAYSRIFSDTPYINADQPRYAGGGKSIVYNHDNDPHPGHIQVAREDLIVYELHVQDFTARIQALDSARRGTYLGLATPGLTTPGGLSAGIDHLVELGITAVELMPVMEYDQETGNVPGRLNHWGYMTTNFFAPAVRYASQPGNAIIELKELVKAFHDRGIAVIMDVVYNHTGEGGPYQTNDGAAAKYYNLRGLANRYVYRATADDQHYYNNTGTGNDVDFSGGDRFTKRWATDSLGMWYQQYGIDGFRFDLARVMAEGSNNAADWVDNDQDFVEAHLHAEPWDMGGVWFDFMDDSGYDYRNNRWAKWMGQYRDDIRCFSKSSLKNRTLFKQLIEGRGNNGQGGPGSSKPWRSINFISIHDGYTMRDTVSFNDDGGSHNAWDSNGDENLRRERQKLLMGILMTSQGVPLLLQGDEFGRTKAGAFSQEDVHNSYNYESSTGDLAINNVNWIDWRLKDGDNSESPQGPGYGRELFQWTKNLIALRRKWTHFRRSEFAQYATDAFDGGAGAGRANDDKMTYTYQGPRDGQPTQLAVVWFGKPDEPDLMVIYNENHQPFTVNNLSSWSRGDWQILARSWFGAGFDFGDLDNWQSRCPVINDAIEIQGRSMAILISDND</sequence>
<proteinExistence type="inferred from homology"/>
<dbReference type="InterPro" id="IPR017853">
    <property type="entry name" value="GH"/>
</dbReference>
<dbReference type="Pfam" id="PF00128">
    <property type="entry name" value="Alpha-amylase"/>
    <property type="match status" value="1"/>
</dbReference>
<organism evidence="4">
    <name type="scientific">Candidatus Kentrum sp. MB</name>
    <dbReference type="NCBI Taxonomy" id="2138164"/>
    <lineage>
        <taxon>Bacteria</taxon>
        <taxon>Pseudomonadati</taxon>
        <taxon>Pseudomonadota</taxon>
        <taxon>Gammaproteobacteria</taxon>
        <taxon>Candidatus Kentrum</taxon>
    </lineage>
</organism>
<dbReference type="PANTHER" id="PTHR43002">
    <property type="entry name" value="GLYCOGEN DEBRANCHING ENZYME"/>
    <property type="match status" value="1"/>
</dbReference>
<comment type="similarity">
    <text evidence="1">Belongs to the glycosyl hydrolase 13 family.</text>
</comment>
<dbReference type="Gene3D" id="3.20.20.80">
    <property type="entry name" value="Glycosidases"/>
    <property type="match status" value="1"/>
</dbReference>
<dbReference type="InterPro" id="IPR006047">
    <property type="entry name" value="GH13_cat_dom"/>
</dbReference>
<keyword evidence="2" id="KW-0326">Glycosidase</keyword>
<dbReference type="EMBL" id="CAADGH010000069">
    <property type="protein sequence ID" value="VFK76690.1"/>
    <property type="molecule type" value="Genomic_DNA"/>
</dbReference>
<keyword evidence="2" id="KW-0378">Hydrolase</keyword>
<dbReference type="EMBL" id="CAADFO010000023">
    <property type="protein sequence ID" value="VFK26773.1"/>
    <property type="molecule type" value="Genomic_DNA"/>
</dbReference>
<dbReference type="GO" id="GO:0004553">
    <property type="term" value="F:hydrolase activity, hydrolyzing O-glycosyl compounds"/>
    <property type="evidence" value="ECO:0007669"/>
    <property type="project" value="InterPro"/>
</dbReference>
<dbReference type="Pfam" id="PF02922">
    <property type="entry name" value="CBM_48"/>
    <property type="match status" value="1"/>
</dbReference>
<dbReference type="InterPro" id="IPR014756">
    <property type="entry name" value="Ig_E-set"/>
</dbReference>
<evidence type="ECO:0000256" key="2">
    <source>
        <dbReference type="ARBA" id="ARBA00023295"/>
    </source>
</evidence>
<evidence type="ECO:0000313" key="4">
    <source>
        <dbReference type="EMBL" id="VFK26773.1"/>
    </source>
</evidence>
<feature type="domain" description="Glycosyl hydrolase family 13 catalytic" evidence="3">
    <location>
        <begin position="177"/>
        <end position="604"/>
    </location>
</feature>
<dbReference type="InterPro" id="IPR013783">
    <property type="entry name" value="Ig-like_fold"/>
</dbReference>